<keyword evidence="9" id="KW-0902">Two-component regulatory system</keyword>
<evidence type="ECO:0000313" key="14">
    <source>
        <dbReference type="Proteomes" id="UP000215005"/>
    </source>
</evidence>
<evidence type="ECO:0000256" key="1">
    <source>
        <dbReference type="ARBA" id="ARBA00000085"/>
    </source>
</evidence>
<dbReference type="SUPFAM" id="SSF55874">
    <property type="entry name" value="ATPase domain of HSP90 chaperone/DNA topoisomerase II/histidine kinase"/>
    <property type="match status" value="1"/>
</dbReference>
<comment type="subcellular location">
    <subcellularLocation>
        <location evidence="2">Membrane</location>
    </subcellularLocation>
</comment>
<keyword evidence="6 11" id="KW-0812">Transmembrane</keyword>
<feature type="domain" description="HAMP" evidence="12">
    <location>
        <begin position="359"/>
        <end position="428"/>
    </location>
</feature>
<evidence type="ECO:0000256" key="11">
    <source>
        <dbReference type="SAM" id="Phobius"/>
    </source>
</evidence>
<keyword evidence="4" id="KW-0597">Phosphoprotein</keyword>
<accession>A0A223S942</accession>
<dbReference type="InterPro" id="IPR003594">
    <property type="entry name" value="HATPase_dom"/>
</dbReference>
<evidence type="ECO:0000259" key="12">
    <source>
        <dbReference type="PROSITE" id="PS50885"/>
    </source>
</evidence>
<dbReference type="AlphaFoldDB" id="A0A223S942"/>
<feature type="compositionally biased region" description="Basic residues" evidence="10">
    <location>
        <begin position="1"/>
        <end position="13"/>
    </location>
</feature>
<gene>
    <name evidence="13" type="ORF">CDO52_19065</name>
</gene>
<dbReference type="EC" id="2.7.13.3" evidence="3"/>
<evidence type="ECO:0000256" key="8">
    <source>
        <dbReference type="ARBA" id="ARBA00022989"/>
    </source>
</evidence>
<dbReference type="GO" id="GO:0005886">
    <property type="term" value="C:plasma membrane"/>
    <property type="evidence" value="ECO:0007669"/>
    <property type="project" value="TreeGrafter"/>
</dbReference>
<reference evidence="13 14" key="1">
    <citation type="submission" date="2017-08" db="EMBL/GenBank/DDBJ databases">
        <title>The complete genome sequence of Nocardiopsis gilva YIM 90087.</title>
        <authorList>
            <person name="Yin M."/>
            <person name="Tang S."/>
        </authorList>
    </citation>
    <scope>NUCLEOTIDE SEQUENCE [LARGE SCALE GENOMIC DNA]</scope>
    <source>
        <strain evidence="13 14">YIM 90087</strain>
    </source>
</reference>
<dbReference type="PANTHER" id="PTHR45436:SF5">
    <property type="entry name" value="SENSOR HISTIDINE KINASE TRCS"/>
    <property type="match status" value="1"/>
</dbReference>
<protein>
    <recommendedName>
        <fullName evidence="3">histidine kinase</fullName>
        <ecNumber evidence="3">2.7.13.3</ecNumber>
    </recommendedName>
</protein>
<dbReference type="OrthoDB" id="3845898at2"/>
<feature type="region of interest" description="Disordered" evidence="10">
    <location>
        <begin position="655"/>
        <end position="685"/>
    </location>
</feature>
<dbReference type="GO" id="GO:0000160">
    <property type="term" value="P:phosphorelay signal transduction system"/>
    <property type="evidence" value="ECO:0007669"/>
    <property type="project" value="UniProtKB-KW"/>
</dbReference>
<feature type="transmembrane region" description="Helical" evidence="11">
    <location>
        <begin position="33"/>
        <end position="51"/>
    </location>
</feature>
<dbReference type="PROSITE" id="PS50885">
    <property type="entry name" value="HAMP"/>
    <property type="match status" value="1"/>
</dbReference>
<evidence type="ECO:0000256" key="3">
    <source>
        <dbReference type="ARBA" id="ARBA00012438"/>
    </source>
</evidence>
<evidence type="ECO:0000256" key="10">
    <source>
        <dbReference type="SAM" id="MobiDB-lite"/>
    </source>
</evidence>
<evidence type="ECO:0000256" key="5">
    <source>
        <dbReference type="ARBA" id="ARBA00022679"/>
    </source>
</evidence>
<keyword evidence="11" id="KW-0472">Membrane</keyword>
<dbReference type="Pfam" id="PF08376">
    <property type="entry name" value="NIT"/>
    <property type="match status" value="1"/>
</dbReference>
<evidence type="ECO:0000256" key="6">
    <source>
        <dbReference type="ARBA" id="ARBA00022692"/>
    </source>
</evidence>
<keyword evidence="14" id="KW-1185">Reference proteome</keyword>
<keyword evidence="7" id="KW-0418">Kinase</keyword>
<dbReference type="SMART" id="SM00387">
    <property type="entry name" value="HATPase_c"/>
    <property type="match status" value="1"/>
</dbReference>
<dbReference type="InterPro" id="IPR013587">
    <property type="entry name" value="Nitrate/nitrite_sensing"/>
</dbReference>
<dbReference type="KEGG" id="ngv:CDO52_19065"/>
<dbReference type="EMBL" id="CP022753">
    <property type="protein sequence ID" value="ASU84618.1"/>
    <property type="molecule type" value="Genomic_DNA"/>
</dbReference>
<evidence type="ECO:0000256" key="9">
    <source>
        <dbReference type="ARBA" id="ARBA00023012"/>
    </source>
</evidence>
<evidence type="ECO:0000313" key="13">
    <source>
        <dbReference type="EMBL" id="ASU84618.1"/>
    </source>
</evidence>
<feature type="region of interest" description="Disordered" evidence="10">
    <location>
        <begin position="1"/>
        <end position="26"/>
    </location>
</feature>
<evidence type="ECO:0000256" key="2">
    <source>
        <dbReference type="ARBA" id="ARBA00004370"/>
    </source>
</evidence>
<evidence type="ECO:0000256" key="7">
    <source>
        <dbReference type="ARBA" id="ARBA00022777"/>
    </source>
</evidence>
<organism evidence="13 14">
    <name type="scientific">Nocardiopsis gilva YIM 90087</name>
    <dbReference type="NCBI Taxonomy" id="1235441"/>
    <lineage>
        <taxon>Bacteria</taxon>
        <taxon>Bacillati</taxon>
        <taxon>Actinomycetota</taxon>
        <taxon>Actinomycetes</taxon>
        <taxon>Streptosporangiales</taxon>
        <taxon>Nocardiopsidaceae</taxon>
        <taxon>Nocardiopsis</taxon>
    </lineage>
</organism>
<name>A0A223S942_9ACTN</name>
<dbReference type="InterPro" id="IPR003660">
    <property type="entry name" value="HAMP_dom"/>
</dbReference>
<keyword evidence="8 11" id="KW-1133">Transmembrane helix</keyword>
<dbReference type="Pfam" id="PF02518">
    <property type="entry name" value="HATPase_c"/>
    <property type="match status" value="1"/>
</dbReference>
<dbReference type="InterPro" id="IPR036890">
    <property type="entry name" value="HATPase_C_sf"/>
</dbReference>
<dbReference type="GO" id="GO:0004673">
    <property type="term" value="F:protein histidine kinase activity"/>
    <property type="evidence" value="ECO:0007669"/>
    <property type="project" value="UniProtKB-EC"/>
</dbReference>
<dbReference type="PANTHER" id="PTHR45436">
    <property type="entry name" value="SENSOR HISTIDINE KINASE YKOH"/>
    <property type="match status" value="1"/>
</dbReference>
<sequence length="685" mass="74316">MGTKRLGTKRRGPLRGASSAQRSRKERTLRTELSRIVLIPSISFLALWLVMTATGTFQAGTQMLSVIAGRESAEVLDALAAELREERRLTLVHLGDPERTPIHDRLSDQRETTDTARGTAEAEIGSDILTGDLPGDTDALGRLRSGVDGGTVSRAEALDRYSDLIEDLGARSATRLHALENGAGLTEAEMAQDLVGAHEEFSRANALLAGAIAAGRMDYEETAHFTHLTASYRNTLGRLGPDLRGDVQRRYKAMREAEPWTATERLSRAVVTRPPVREPDAPGEAPEWNFAIGVGADEWEEASQGAERPFDELVSAQLERAVATAWGDAVHSIALALAGCVFLLLTGTASIVIATRASRRLVGRLSKLRNETLAVTDTRLPAIVDRTQNGQRVNLSEELPRLSYGRDEIGQVADAFNAAQRTAVGAAVKQAEIREGVNRVFLGIAYRNQALVQRQLHLLDEIEYDEEDPRTLQRLFRLDHLATRARRYADNLIILGGAQSARRWRNPLSLVDVLRAAISETEDYERVRLTSAPRVRLRGTAVADVVHLIAELVENATQFSPAGAPVDVNCGPVAGGLAVDVEDRGLGMTEEGYEAAARTLSEAPEFDVMALPDEPRLGLFVVARLAARHGVRVRLFPSPYGGTRATAILPDALLEGEENDAPTEPVMVPDQRQAAPGPSGEGAAR</sequence>
<evidence type="ECO:0000256" key="4">
    <source>
        <dbReference type="ARBA" id="ARBA00022553"/>
    </source>
</evidence>
<dbReference type="InterPro" id="IPR050428">
    <property type="entry name" value="TCS_sensor_his_kinase"/>
</dbReference>
<keyword evidence="5" id="KW-0808">Transferase</keyword>
<dbReference type="Proteomes" id="UP000215005">
    <property type="component" value="Chromosome"/>
</dbReference>
<dbReference type="Gene3D" id="3.30.565.10">
    <property type="entry name" value="Histidine kinase-like ATPase, C-terminal domain"/>
    <property type="match status" value="1"/>
</dbReference>
<proteinExistence type="predicted"/>
<comment type="catalytic activity">
    <reaction evidence="1">
        <text>ATP + protein L-histidine = ADP + protein N-phospho-L-histidine.</text>
        <dbReference type="EC" id="2.7.13.3"/>
    </reaction>
</comment>